<dbReference type="PANTHER" id="PTHR10160">
    <property type="entry name" value="NAD(P) TRANSHYDROGENASE"/>
    <property type="match status" value="1"/>
</dbReference>
<dbReference type="InterPro" id="IPR008143">
    <property type="entry name" value="Ala_DH/PNT_CS2"/>
</dbReference>
<dbReference type="SMART" id="SM01002">
    <property type="entry name" value="AlaDh_PNT_C"/>
    <property type="match status" value="1"/>
</dbReference>
<evidence type="ECO:0000256" key="19">
    <source>
        <dbReference type="ARBA" id="ARBA00048202"/>
    </source>
</evidence>
<evidence type="ECO:0000256" key="13">
    <source>
        <dbReference type="ARBA" id="ARBA00022967"/>
    </source>
</evidence>
<evidence type="ECO:0000256" key="12">
    <source>
        <dbReference type="ARBA" id="ARBA00022946"/>
    </source>
</evidence>
<feature type="transmembrane region" description="Helical" evidence="24">
    <location>
        <begin position="192"/>
        <end position="209"/>
    </location>
</feature>
<evidence type="ECO:0000256" key="15">
    <source>
        <dbReference type="ARBA" id="ARBA00022990"/>
    </source>
</evidence>
<dbReference type="GO" id="GO:0006740">
    <property type="term" value="P:NADPH regeneration"/>
    <property type="evidence" value="ECO:0007669"/>
    <property type="project" value="TreeGrafter"/>
</dbReference>
<keyword evidence="7" id="KW-0997">Cell inner membrane</keyword>
<dbReference type="GO" id="GO:0016491">
    <property type="term" value="F:oxidoreductase activity"/>
    <property type="evidence" value="ECO:0007669"/>
    <property type="project" value="UniProtKB-KW"/>
</dbReference>
<evidence type="ECO:0000256" key="14">
    <source>
        <dbReference type="ARBA" id="ARBA00022989"/>
    </source>
</evidence>
<comment type="catalytic activity">
    <reaction evidence="19">
        <text>NAD(+) + NADPH + H(+)(in) = NADH + NADP(+) + H(+)(out)</text>
        <dbReference type="Rhea" id="RHEA:47992"/>
        <dbReference type="ChEBI" id="CHEBI:15378"/>
        <dbReference type="ChEBI" id="CHEBI:57540"/>
        <dbReference type="ChEBI" id="CHEBI:57783"/>
        <dbReference type="ChEBI" id="CHEBI:57945"/>
        <dbReference type="ChEBI" id="CHEBI:58349"/>
        <dbReference type="EC" id="7.1.1.1"/>
    </reaction>
</comment>
<dbReference type="FunFam" id="3.40.50.1220:FF:000002">
    <property type="entry name" value="NAD(P) transhydrogenase subunit beta"/>
    <property type="match status" value="1"/>
</dbReference>
<keyword evidence="28" id="KW-0560">Oxidoreductase</keyword>
<comment type="similarity">
    <text evidence="21">In the C-terminal section; belongs to the PNT beta subunit family.</text>
</comment>
<reference evidence="28" key="3">
    <citation type="journal article" date="2022" name="bioRxiv">
        <title>Genomics of Preaxostyla Flagellates Illuminates Evolutionary Transitions and the Path Towards Mitochondrial Loss.</title>
        <authorList>
            <person name="Novak L.V.F."/>
            <person name="Treitli S.C."/>
            <person name="Pyrih J."/>
            <person name="Halakuc P."/>
            <person name="Pipaliya S.V."/>
            <person name="Vacek V."/>
            <person name="Brzon O."/>
            <person name="Soukal P."/>
            <person name="Eme L."/>
            <person name="Dacks J.B."/>
            <person name="Karnkowska A."/>
            <person name="Elias M."/>
            <person name="Hampl V."/>
        </authorList>
    </citation>
    <scope>NUCLEOTIDE SEQUENCE</scope>
    <source>
        <strain evidence="28">RCP-MX</strain>
    </source>
</reference>
<dbReference type="NCBIfam" id="NF006942">
    <property type="entry name" value="PRK09424.1"/>
    <property type="match status" value="1"/>
</dbReference>
<dbReference type="SUPFAM" id="SSF51735">
    <property type="entry name" value="NAD(P)-binding Rossmann-fold domains"/>
    <property type="match status" value="1"/>
</dbReference>
<dbReference type="SMART" id="SM01003">
    <property type="entry name" value="AlaDh_PNT_N"/>
    <property type="match status" value="1"/>
</dbReference>
<evidence type="ECO:0000313" key="27">
    <source>
        <dbReference type="EMBL" id="ABW76112.2"/>
    </source>
</evidence>
<evidence type="ECO:0000256" key="3">
    <source>
        <dbReference type="ARBA" id="ARBA00005624"/>
    </source>
</evidence>
<comment type="function">
    <text evidence="20">The transhydrogenation between NADH and NADP is coupled to respiration and ATP hydrolysis and functions as a proton pump across the membrane. May play a role in reactive oxygen species (ROS) detoxification in the adrenal gland.</text>
</comment>
<feature type="transmembrane region" description="Helical" evidence="24">
    <location>
        <begin position="1078"/>
        <end position="1098"/>
    </location>
</feature>
<sequence length="1151" mass="123164">MEFVEIFANAASGDQRVHNVLTATYLICSCLFIFTLGGLANQESAKKGNYYGVSGMLFAFAATLVDVTNRLLSKDQSVVPMFVTTFVMIIPGAIIGTIAALRVAMTSMPELIALLHSFVGFAATVIGIAQHFATQENPIVGEDELTVGIHRLETILGLLIGGVTLVGSLIAFGKLNGKIKSKPLLIPGRHIINIIAGLVAVLCCVMYLLPGKLIPEPYGGTTWVLLGTAVSFFVGWHMIMAIGGADMPVVVSMLNSYSGWATSASGLMLDNSLMVVVGALVGSSGAILSYIMCTAMARSFVSVILGGFGEGAGAPAVAAAAPTGEMKAITAQETIDLFKNIKSLVIIPGYGMAVAKSQHTVFQMTKLLRARGCNVRFAIHPVAGRLPGHMNVLLAEAKVPYDIVLEMDEINPDLPKTDCTLVIGANDIVNPDALDNPASPIANMPVIHAWEAKTCIVVKRGKGTGYSGIENPLFFKSNTRMLYGDANKVALDIVAGLTQGGAAPAPAAAAATERTPLVQDAPKPEVQETYPEPKKTIGVPLEVFPNEYRVACTPDTAKELRKFGFAVTIQHNAGEQAKFPDEMYQRVGCTIVEDPRAIWECDVVLKVRPPMRHPQLGVHEAELLKPNHVLVSFIYPSRDAELVQLLQASRGTVIAMDCVPRITTAQKLDALSSMGGVMGYRAVVEAANFFPRYFTGQMTAAGKVVPAKVLIIGAGVAGLAAIGAAKGLGAIVRAFDVRPTVRDQIESMGGEFLTVNVTEDGNGGGGYAKKMSDRFIEAEHELFGAQAKEVDIIITTAQIPNQRAPILITTPMVQSMKPGSVIVDLASETGGNCQLTQQGETIRTQNGVTIIGAIDLPSRMASQSSQLYSKNMVHMMDECGRGEKFNVDIEKNPITIGCCIIHNGELRWPQCTKMVQPPEAKKALEAAKPAAAAAPAAPATTAQAIAAPATAPAMGVGSTEVDTKTEERKALEAECTWCGASCYPAWTKMWSCLCVVTWCICPWWWCVKPCAHIHEKAPACQSGPVFKWASLFVLACLWCFFAFFAQFEILDHFVIFVFAIFIGYMVIWNVTPALHTPLMAITNAVSGIIICGGVFEIGTRLWSISYFLGALAVLFASINVFGGFIVTQRMVSMFVRDEPKGDEKKKGHGKH</sequence>
<evidence type="ECO:0000256" key="2">
    <source>
        <dbReference type="ARBA" id="ARBA00004429"/>
    </source>
</evidence>
<keyword evidence="15" id="KW-0007">Acetylation</keyword>
<evidence type="ECO:0000313" key="29">
    <source>
        <dbReference type="Proteomes" id="UP001141327"/>
    </source>
</evidence>
<evidence type="ECO:0000256" key="1">
    <source>
        <dbReference type="ARBA" id="ARBA00004292"/>
    </source>
</evidence>
<feature type="transmembrane region" description="Helical" evidence="24">
    <location>
        <begin position="20"/>
        <end position="39"/>
    </location>
</feature>
<dbReference type="OrthoDB" id="37244at2759"/>
<evidence type="ECO:0000259" key="25">
    <source>
        <dbReference type="SMART" id="SM01002"/>
    </source>
</evidence>
<evidence type="ECO:0000256" key="20">
    <source>
        <dbReference type="ARBA" id="ARBA00054910"/>
    </source>
</evidence>
<evidence type="ECO:0000256" key="23">
    <source>
        <dbReference type="ARBA" id="ARBA00079255"/>
    </source>
</evidence>
<proteinExistence type="evidence at transcript level"/>
<evidence type="ECO:0000256" key="22">
    <source>
        <dbReference type="ARBA" id="ARBA00074145"/>
    </source>
</evidence>
<dbReference type="EMBL" id="JAPMOS010000073">
    <property type="protein sequence ID" value="KAJ4456344.1"/>
    <property type="molecule type" value="Genomic_DNA"/>
</dbReference>
<dbReference type="InterPro" id="IPR007886">
    <property type="entry name" value="AlaDH/PNT_N"/>
</dbReference>
<evidence type="ECO:0000256" key="24">
    <source>
        <dbReference type="SAM" id="Phobius"/>
    </source>
</evidence>
<dbReference type="InterPro" id="IPR026255">
    <property type="entry name" value="NADP_transhyd_a"/>
</dbReference>
<evidence type="ECO:0000313" key="28">
    <source>
        <dbReference type="EMBL" id="KAJ4456344.1"/>
    </source>
</evidence>
<name>B0F474_9EUKA</name>
<keyword evidence="17" id="KW-0496">Mitochondrion</keyword>
<dbReference type="InterPro" id="IPR024605">
    <property type="entry name" value="NADP_transhyd_a_C"/>
</dbReference>
<organism evidence="27">
    <name type="scientific">Paratrimastix pyriformis</name>
    <dbReference type="NCBI Taxonomy" id="342808"/>
    <lineage>
        <taxon>Eukaryota</taxon>
        <taxon>Metamonada</taxon>
        <taxon>Preaxostyla</taxon>
        <taxon>Paratrimastigidae</taxon>
        <taxon>Paratrimastix</taxon>
    </lineage>
</organism>
<dbReference type="Gene3D" id="3.40.50.720">
    <property type="entry name" value="NAD(P)-binding Rossmann-like Domain"/>
    <property type="match status" value="2"/>
</dbReference>
<dbReference type="Pfam" id="PF02233">
    <property type="entry name" value="PNTB"/>
    <property type="match status" value="1"/>
</dbReference>
<feature type="transmembrane region" description="Helical" evidence="24">
    <location>
        <begin position="1053"/>
        <end position="1071"/>
    </location>
</feature>
<dbReference type="Pfam" id="PF05222">
    <property type="entry name" value="AlaDh_PNT_N"/>
    <property type="match status" value="1"/>
</dbReference>
<evidence type="ECO:0000256" key="9">
    <source>
        <dbReference type="ARBA" id="ARBA00022741"/>
    </source>
</evidence>
<feature type="transmembrane region" description="Helical" evidence="24">
    <location>
        <begin position="154"/>
        <end position="172"/>
    </location>
</feature>
<evidence type="ECO:0000256" key="10">
    <source>
        <dbReference type="ARBA" id="ARBA00022792"/>
    </source>
</evidence>
<evidence type="ECO:0000256" key="7">
    <source>
        <dbReference type="ARBA" id="ARBA00022519"/>
    </source>
</evidence>
<evidence type="ECO:0000256" key="4">
    <source>
        <dbReference type="ARBA" id="ARBA00011738"/>
    </source>
</evidence>
<keyword evidence="16" id="KW-0520">NAD</keyword>
<evidence type="ECO:0000256" key="17">
    <source>
        <dbReference type="ARBA" id="ARBA00023128"/>
    </source>
</evidence>
<comment type="subunit">
    <text evidence="4">Homodimer.</text>
</comment>
<dbReference type="GO" id="GO:0005743">
    <property type="term" value="C:mitochondrial inner membrane"/>
    <property type="evidence" value="ECO:0007669"/>
    <property type="project" value="UniProtKB-SubCell"/>
</dbReference>
<dbReference type="Pfam" id="PF12769">
    <property type="entry name" value="PNTB_4TM"/>
    <property type="match status" value="1"/>
</dbReference>
<keyword evidence="18 24" id="KW-0472">Membrane</keyword>
<evidence type="ECO:0000256" key="11">
    <source>
        <dbReference type="ARBA" id="ARBA00022857"/>
    </source>
</evidence>
<evidence type="ECO:0000256" key="6">
    <source>
        <dbReference type="ARBA" id="ARBA00022475"/>
    </source>
</evidence>
<accession>B0F474</accession>
<dbReference type="PANTHER" id="PTHR10160:SF19">
    <property type="entry name" value="PROTON-TRANSLOCATING NAD(P)(+) TRANSHYDROGENASE"/>
    <property type="match status" value="1"/>
</dbReference>
<dbReference type="InterPro" id="IPR008142">
    <property type="entry name" value="AlaDH/PNT_CS1"/>
</dbReference>
<dbReference type="EMBL" id="EU086499">
    <property type="protein sequence ID" value="ABW76112.2"/>
    <property type="molecule type" value="mRNA"/>
</dbReference>
<evidence type="ECO:0000256" key="18">
    <source>
        <dbReference type="ARBA" id="ARBA00023136"/>
    </source>
</evidence>
<evidence type="ECO:0000256" key="5">
    <source>
        <dbReference type="ARBA" id="ARBA00012943"/>
    </source>
</evidence>
<keyword evidence="9" id="KW-0547">Nucleotide-binding</keyword>
<dbReference type="InterPro" id="IPR034300">
    <property type="entry name" value="PNTB-like"/>
</dbReference>
<keyword evidence="6" id="KW-1003">Cell membrane</keyword>
<feature type="transmembrane region" description="Helical" evidence="24">
    <location>
        <begin position="1104"/>
        <end position="1126"/>
    </location>
</feature>
<keyword evidence="29" id="KW-1185">Reference proteome</keyword>
<feature type="domain" description="Alanine dehydrogenase/pyridine nucleotide transhydrogenase NAD(H)-binding" evidence="25">
    <location>
        <begin position="687"/>
        <end position="852"/>
    </location>
</feature>
<evidence type="ECO:0000259" key="26">
    <source>
        <dbReference type="SMART" id="SM01003"/>
    </source>
</evidence>
<comment type="subcellular location">
    <subcellularLocation>
        <location evidence="2">Cell inner membrane</location>
        <topology evidence="2">Multi-pass membrane protein</topology>
    </subcellularLocation>
    <subcellularLocation>
        <location evidence="1">Mitochondrion inner membrane</location>
        <topology evidence="1">Multi-pass membrane protein</topology>
        <orientation evidence="1">Matrix side</orientation>
    </subcellularLocation>
</comment>
<dbReference type="EC" id="7.1.1.1" evidence="5"/>
<reference evidence="27" key="1">
    <citation type="journal article" date="2008" name="PLoS ONE">
        <title>Genetic Evidence for a Mitochondriate Ancestry in the 'Amitochondriate' Flagellate Trimastix pyriformis.</title>
        <authorList>
            <person name="Hampl V."/>
            <person name="Silberman J.D."/>
            <person name="Stechmann A."/>
            <person name="Diaz-Trivino S."/>
            <person name="Johnson P.J."/>
            <person name="Roger A.J."/>
        </authorList>
    </citation>
    <scope>NUCLEOTIDE SEQUENCE</scope>
</reference>
<feature type="domain" description="Alanine dehydrogenase/pyridine nucleotide transhydrogenase N-terminal" evidence="26">
    <location>
        <begin position="538"/>
        <end position="678"/>
    </location>
</feature>
<dbReference type="Gene3D" id="3.40.50.1220">
    <property type="entry name" value="TPP-binding domain"/>
    <property type="match status" value="1"/>
</dbReference>
<keyword evidence="13" id="KW-1278">Translocase</keyword>
<evidence type="ECO:0000256" key="16">
    <source>
        <dbReference type="ARBA" id="ARBA00023027"/>
    </source>
</evidence>
<dbReference type="InterPro" id="IPR029035">
    <property type="entry name" value="DHS-like_NAD/FAD-binding_dom"/>
</dbReference>
<evidence type="ECO:0000256" key="21">
    <source>
        <dbReference type="ARBA" id="ARBA00061558"/>
    </source>
</evidence>
<feature type="transmembrane region" description="Helical" evidence="24">
    <location>
        <begin position="272"/>
        <end position="292"/>
    </location>
</feature>
<feature type="transmembrane region" description="Helical" evidence="24">
    <location>
        <begin position="229"/>
        <end position="251"/>
    </location>
</feature>
<dbReference type="PROSITE" id="PS00837">
    <property type="entry name" value="ALADH_PNT_2"/>
    <property type="match status" value="1"/>
</dbReference>
<dbReference type="SUPFAM" id="SSF52467">
    <property type="entry name" value="DHS-like NAD/FAD-binding domain"/>
    <property type="match status" value="1"/>
</dbReference>
<keyword evidence="12" id="KW-0809">Transit peptide</keyword>
<dbReference type="FunFam" id="3.40.50.720:FF:000028">
    <property type="entry name" value="NAD(P) transhydrogenase subunit alpha"/>
    <property type="match status" value="1"/>
</dbReference>
<dbReference type="GO" id="GO:0005886">
    <property type="term" value="C:plasma membrane"/>
    <property type="evidence" value="ECO:0007669"/>
    <property type="project" value="UniProtKB-SubCell"/>
</dbReference>
<dbReference type="AlphaFoldDB" id="B0F474"/>
<dbReference type="Pfam" id="PF01262">
    <property type="entry name" value="AlaDh_PNT_C"/>
    <property type="match status" value="1"/>
</dbReference>
<feature type="transmembrane region" description="Helical" evidence="24">
    <location>
        <begin position="113"/>
        <end position="134"/>
    </location>
</feature>
<feature type="transmembrane region" description="Helical" evidence="24">
    <location>
        <begin position="78"/>
        <end position="101"/>
    </location>
</feature>
<keyword evidence="8 24" id="KW-0812">Transmembrane</keyword>
<keyword evidence="14 24" id="KW-1133">Transmembrane helix</keyword>
<evidence type="ECO:0000256" key="8">
    <source>
        <dbReference type="ARBA" id="ARBA00022692"/>
    </source>
</evidence>
<gene>
    <name evidence="28" type="ORF">PAPYR_8461</name>
</gene>
<keyword evidence="11" id="KW-0521">NADP</keyword>
<feature type="transmembrane region" description="Helical" evidence="24">
    <location>
        <begin position="51"/>
        <end position="72"/>
    </location>
</feature>
<dbReference type="GO" id="GO:0050661">
    <property type="term" value="F:NADP binding"/>
    <property type="evidence" value="ECO:0007669"/>
    <property type="project" value="TreeGrafter"/>
</dbReference>
<comment type="similarity">
    <text evidence="3">In the N-terminal section; belongs to the AlaDH/PNT family.</text>
</comment>
<dbReference type="CDD" id="cd05304">
    <property type="entry name" value="Rubrum_tdh"/>
    <property type="match status" value="1"/>
</dbReference>
<keyword evidence="10" id="KW-0999">Mitochondrion inner membrane</keyword>
<dbReference type="InterPro" id="IPR036291">
    <property type="entry name" value="NAD(P)-bd_dom_sf"/>
</dbReference>
<dbReference type="SUPFAM" id="SSF52283">
    <property type="entry name" value="Formate/glycerate dehydrogenase catalytic domain-like"/>
    <property type="match status" value="1"/>
</dbReference>
<dbReference type="Proteomes" id="UP001141327">
    <property type="component" value="Unassembled WGS sequence"/>
</dbReference>
<feature type="transmembrane region" description="Helical" evidence="24">
    <location>
        <begin position="1028"/>
        <end position="1047"/>
    </location>
</feature>
<dbReference type="GO" id="GO:0008750">
    <property type="term" value="F:proton-translocating NAD(P)+ transhydrogenase activity"/>
    <property type="evidence" value="ECO:0007669"/>
    <property type="project" value="UniProtKB-EC"/>
</dbReference>
<reference evidence="27" key="2">
    <citation type="submission" date="2012-09" db="EMBL/GenBank/DDBJ databases">
        <authorList>
            <person name="Hampl V."/>
            <person name="Silberman J.D."/>
            <person name="Stechmann A."/>
            <person name="Diaz-Trivino S."/>
            <person name="Johnson P.J."/>
            <person name="Roger A.J."/>
        </authorList>
    </citation>
    <scope>NUCLEOTIDE SEQUENCE</scope>
</reference>
<dbReference type="InterPro" id="IPR007698">
    <property type="entry name" value="AlaDH/PNT_NAD(H)-bd"/>
</dbReference>
<protein>
    <recommendedName>
        <fullName evidence="22">NAD(P) transhydrogenase, mitochondrial</fullName>
        <ecNumber evidence="5">7.1.1.1</ecNumber>
    </recommendedName>
    <alternativeName>
        <fullName evidence="23">Nicotinamide nucleotide transhydrogenase</fullName>
    </alternativeName>
</protein>
<dbReference type="PROSITE" id="PS00836">
    <property type="entry name" value="ALADH_PNT_1"/>
    <property type="match status" value="1"/>
</dbReference>
<dbReference type="NCBIfam" id="TIGR00561">
    <property type="entry name" value="pntA"/>
    <property type="match status" value="1"/>
</dbReference>